<dbReference type="Proteomes" id="UP000029917">
    <property type="component" value="Unassembled WGS sequence"/>
</dbReference>
<reference evidence="5 6" key="1">
    <citation type="submission" date="2014-09" db="EMBL/GenBank/DDBJ databases">
        <authorList>
            <person name="McGinnis J.M."/>
            <person name="Wolfgang W.J."/>
        </authorList>
    </citation>
    <scope>NUCLEOTIDE SEQUENCE [LARGE SCALE GENOMIC DNA]</scope>
    <source>
        <strain evidence="5 6">HAMBI 3106</strain>
    </source>
</reference>
<dbReference type="Pfam" id="PF00011">
    <property type="entry name" value="HSP20"/>
    <property type="match status" value="1"/>
</dbReference>
<dbReference type="AlphaFoldDB" id="A0A099EZ43"/>
<dbReference type="STRING" id="690417.IC63_13630"/>
<dbReference type="OrthoDB" id="9792695at2"/>
<reference evidence="5 6" key="2">
    <citation type="submission" date="2014-10" db="EMBL/GenBank/DDBJ databases">
        <title>Paracoccus sanguinis sp. nov., isolated from clinical specimens of New York State patients.</title>
        <authorList>
            <person name="Mingle L.A."/>
            <person name="Cole J.A."/>
            <person name="Lapierre P."/>
            <person name="Musser K.A."/>
        </authorList>
    </citation>
    <scope>NUCLEOTIDE SEQUENCE [LARGE SCALE GENOMIC DNA]</scope>
    <source>
        <strain evidence="5 6">HAMBI 3106</strain>
    </source>
</reference>
<dbReference type="Gene3D" id="2.60.40.790">
    <property type="match status" value="1"/>
</dbReference>
<dbReference type="RefSeq" id="WP_036721021.1">
    <property type="nucleotide sequence ID" value="NZ_JRKS01000055.1"/>
</dbReference>
<evidence type="ECO:0000313" key="5">
    <source>
        <dbReference type="EMBL" id="KGJ03187.1"/>
    </source>
</evidence>
<evidence type="ECO:0000313" key="6">
    <source>
        <dbReference type="Proteomes" id="UP000029917"/>
    </source>
</evidence>
<gene>
    <name evidence="5" type="ORF">IC63_13630</name>
</gene>
<proteinExistence type="inferred from homology"/>
<dbReference type="InterPro" id="IPR002068">
    <property type="entry name" value="A-crystallin/Hsp20_dom"/>
</dbReference>
<protein>
    <submittedName>
        <fullName evidence="5">Heat-shock protein Hsp20</fullName>
    </submittedName>
</protein>
<feature type="region of interest" description="Disordered" evidence="3">
    <location>
        <begin position="1"/>
        <end position="23"/>
    </location>
</feature>
<dbReference type="PROSITE" id="PS01031">
    <property type="entry name" value="SHSP"/>
    <property type="match status" value="1"/>
</dbReference>
<dbReference type="EMBL" id="JRKS01000055">
    <property type="protein sequence ID" value="KGJ03187.1"/>
    <property type="molecule type" value="Genomic_DNA"/>
</dbReference>
<comment type="caution">
    <text evidence="5">The sequence shown here is derived from an EMBL/GenBank/DDBJ whole genome shotgun (WGS) entry which is preliminary data.</text>
</comment>
<evidence type="ECO:0000256" key="1">
    <source>
        <dbReference type="PROSITE-ProRule" id="PRU00285"/>
    </source>
</evidence>
<feature type="domain" description="SHSP" evidence="4">
    <location>
        <begin position="20"/>
        <end position="132"/>
    </location>
</feature>
<keyword evidence="6" id="KW-1185">Reference proteome</keyword>
<comment type="similarity">
    <text evidence="1 2">Belongs to the small heat shock protein (HSP20) family.</text>
</comment>
<accession>A0A099EZ43</accession>
<evidence type="ECO:0000256" key="2">
    <source>
        <dbReference type="RuleBase" id="RU003616"/>
    </source>
</evidence>
<organism evidence="5 6">
    <name type="scientific">Paracoccus sphaerophysae</name>
    <dbReference type="NCBI Taxonomy" id="690417"/>
    <lineage>
        <taxon>Bacteria</taxon>
        <taxon>Pseudomonadati</taxon>
        <taxon>Pseudomonadota</taxon>
        <taxon>Alphaproteobacteria</taxon>
        <taxon>Rhodobacterales</taxon>
        <taxon>Paracoccaceae</taxon>
        <taxon>Paracoccus</taxon>
    </lineage>
</organism>
<evidence type="ECO:0000256" key="3">
    <source>
        <dbReference type="SAM" id="MobiDB-lite"/>
    </source>
</evidence>
<name>A0A099EZ43_9RHOB</name>
<evidence type="ECO:0000259" key="4">
    <source>
        <dbReference type="PROSITE" id="PS01031"/>
    </source>
</evidence>
<sequence length="132" mass="14786">MSTDITPATEKTPTHAPETAGGGRIYRPLTDIFETDQCFSMMVEMPVVAAAAVEITFENRVLTIRGKDEPMRPENLEFAYAEYGEADFERAFTLWEDFDPDRIDAEMRGGLVTLTLRRAPEAQPERIALKGA</sequence>
<dbReference type="SUPFAM" id="SSF49764">
    <property type="entry name" value="HSP20-like chaperones"/>
    <property type="match status" value="1"/>
</dbReference>
<feature type="compositionally biased region" description="Polar residues" evidence="3">
    <location>
        <begin position="1"/>
        <end position="11"/>
    </location>
</feature>
<dbReference type="InterPro" id="IPR008978">
    <property type="entry name" value="HSP20-like_chaperone"/>
</dbReference>
<dbReference type="CDD" id="cd06464">
    <property type="entry name" value="ACD_sHsps-like"/>
    <property type="match status" value="1"/>
</dbReference>